<dbReference type="EMBL" id="JARK01001385">
    <property type="protein sequence ID" value="EYC11802.1"/>
    <property type="molecule type" value="Genomic_DNA"/>
</dbReference>
<comment type="caution">
    <text evidence="1">The sequence shown here is derived from an EMBL/GenBank/DDBJ whole genome shotgun (WGS) entry which is preliminary data.</text>
</comment>
<evidence type="ECO:0000313" key="1">
    <source>
        <dbReference type="EMBL" id="EYC11802.1"/>
    </source>
</evidence>
<protein>
    <submittedName>
        <fullName evidence="1">Uncharacterized protein</fullName>
    </submittedName>
</protein>
<dbReference type="Proteomes" id="UP000024635">
    <property type="component" value="Unassembled WGS sequence"/>
</dbReference>
<evidence type="ECO:0000313" key="2">
    <source>
        <dbReference type="Proteomes" id="UP000024635"/>
    </source>
</evidence>
<accession>A0A016UAC1</accession>
<sequence>MNFPCYEFFLADVDSRALDHAAVKAFHEKIVTASEVMLRCVYRREAGAIVHVEYSTLRRRHRRGWPPIANVGVPSSPKFAIRLNYRLIVAECSRQLQRPPRLLAHNRWAQVSQSKVLYYTWTIASA</sequence>
<name>A0A016UAC1_9BILA</name>
<organism evidence="1 2">
    <name type="scientific">Ancylostoma ceylanicum</name>
    <dbReference type="NCBI Taxonomy" id="53326"/>
    <lineage>
        <taxon>Eukaryota</taxon>
        <taxon>Metazoa</taxon>
        <taxon>Ecdysozoa</taxon>
        <taxon>Nematoda</taxon>
        <taxon>Chromadorea</taxon>
        <taxon>Rhabditida</taxon>
        <taxon>Rhabditina</taxon>
        <taxon>Rhabditomorpha</taxon>
        <taxon>Strongyloidea</taxon>
        <taxon>Ancylostomatidae</taxon>
        <taxon>Ancylostomatinae</taxon>
        <taxon>Ancylostoma</taxon>
    </lineage>
</organism>
<proteinExistence type="predicted"/>
<gene>
    <name evidence="1" type="primary">Acey_s0049.g1779</name>
    <name evidence="1" type="ORF">Y032_0049g1779</name>
</gene>
<dbReference type="AlphaFoldDB" id="A0A016UAC1"/>
<reference evidence="2" key="1">
    <citation type="journal article" date="2015" name="Nat. Genet.">
        <title>The genome and transcriptome of the zoonotic hookworm Ancylostoma ceylanicum identify infection-specific gene families.</title>
        <authorList>
            <person name="Schwarz E.M."/>
            <person name="Hu Y."/>
            <person name="Antoshechkin I."/>
            <person name="Miller M.M."/>
            <person name="Sternberg P.W."/>
            <person name="Aroian R.V."/>
        </authorList>
    </citation>
    <scope>NUCLEOTIDE SEQUENCE</scope>
    <source>
        <strain evidence="2">HY135</strain>
    </source>
</reference>
<keyword evidence="2" id="KW-1185">Reference proteome</keyword>